<evidence type="ECO:0008006" key="4">
    <source>
        <dbReference type="Google" id="ProtNLM"/>
    </source>
</evidence>
<evidence type="ECO:0000313" key="3">
    <source>
        <dbReference type="Proteomes" id="UP000007374"/>
    </source>
</evidence>
<sequence length="362" mass="39926">MNTNEAVPLGREARRELSFSFTGSATEYFGIWIVNLLLSLITLGIYTAWAKVRRQRYFYGNTWLDGHNFEYHARPVKILIGRIIVLGLLVLYNLLVLISPFFSFLLIFYILAFPWILNKSMAFNARMTSYRNVRLNFRGSYWGAFFSFIVMPIVALVSLGILAPLASRYAYNYIGRHLGYGTARFETQAPLKALYGNLGATIIFVILAAVVCGAIGLALSAGIGSFSYGDMGDEEFARLLASGPLVAGLLGAYVALALSYVFYAAGVRNIAYNSTTLDGKHRMTSNVGRLRYVWILVSNLIVTILTVGLMRPWAAVRSWRYLAASTGLLAAGPLDDFVDEAAPEGNVGAAEFFDIEGIDFGL</sequence>
<gene>
    <name evidence="2" type="ORF">NA8A_17840</name>
</gene>
<dbReference type="InterPro" id="IPR010295">
    <property type="entry name" value="DUF898"/>
</dbReference>
<dbReference type="STRING" id="721133.SAMN05216176_11287"/>
<reference evidence="2 3" key="1">
    <citation type="journal article" date="2012" name="J. Bacteriol.">
        <title>Genome Sequence of Nitratireductor indicus Type Strain C115.</title>
        <authorList>
            <person name="Lai Q."/>
            <person name="Li G."/>
            <person name="Yu Z."/>
            <person name="Shao Z."/>
        </authorList>
    </citation>
    <scope>NUCLEOTIDE SEQUENCE [LARGE SCALE GENOMIC DNA]</scope>
    <source>
        <strain evidence="2 3">C115</strain>
    </source>
</reference>
<feature type="transmembrane region" description="Helical" evidence="1">
    <location>
        <begin position="101"/>
        <end position="118"/>
    </location>
</feature>
<dbReference type="AlphaFoldDB" id="K2NNV0"/>
<dbReference type="OrthoDB" id="7462354at2"/>
<feature type="transmembrane region" description="Helical" evidence="1">
    <location>
        <begin position="239"/>
        <end position="263"/>
    </location>
</feature>
<keyword evidence="1" id="KW-1133">Transmembrane helix</keyword>
<dbReference type="eggNOG" id="COG4269">
    <property type="taxonomic scope" value="Bacteria"/>
</dbReference>
<dbReference type="PATRIC" id="fig|1231190.3.peg.3686"/>
<feature type="transmembrane region" description="Helical" evidence="1">
    <location>
        <begin position="139"/>
        <end position="163"/>
    </location>
</feature>
<dbReference type="Pfam" id="PF05987">
    <property type="entry name" value="DUF898"/>
    <property type="match status" value="1"/>
</dbReference>
<feature type="transmembrane region" description="Helical" evidence="1">
    <location>
        <begin position="198"/>
        <end position="219"/>
    </location>
</feature>
<accession>K2NNV0</accession>
<keyword evidence="1" id="KW-0472">Membrane</keyword>
<dbReference type="RefSeq" id="WP_009451770.1">
    <property type="nucleotide sequence ID" value="NZ_AMSI01000013.1"/>
</dbReference>
<dbReference type="Proteomes" id="UP000007374">
    <property type="component" value="Unassembled WGS sequence"/>
</dbReference>
<name>K2NNV0_9HYPH</name>
<protein>
    <recommendedName>
        <fullName evidence="4">Transmembrane protein</fullName>
    </recommendedName>
</protein>
<feature type="transmembrane region" description="Helical" evidence="1">
    <location>
        <begin position="29"/>
        <end position="49"/>
    </location>
</feature>
<feature type="transmembrane region" description="Helical" evidence="1">
    <location>
        <begin position="292"/>
        <end position="310"/>
    </location>
</feature>
<comment type="caution">
    <text evidence="2">The sequence shown here is derived from an EMBL/GenBank/DDBJ whole genome shotgun (WGS) entry which is preliminary data.</text>
</comment>
<proteinExistence type="predicted"/>
<keyword evidence="3" id="KW-1185">Reference proteome</keyword>
<organism evidence="2 3">
    <name type="scientific">Nitratireductor indicus C115</name>
    <dbReference type="NCBI Taxonomy" id="1231190"/>
    <lineage>
        <taxon>Bacteria</taxon>
        <taxon>Pseudomonadati</taxon>
        <taxon>Pseudomonadota</taxon>
        <taxon>Alphaproteobacteria</taxon>
        <taxon>Hyphomicrobiales</taxon>
        <taxon>Phyllobacteriaceae</taxon>
        <taxon>Nitratireductor</taxon>
    </lineage>
</organism>
<dbReference type="EMBL" id="AMSI01000013">
    <property type="protein sequence ID" value="EKF41055.1"/>
    <property type="molecule type" value="Genomic_DNA"/>
</dbReference>
<evidence type="ECO:0000313" key="2">
    <source>
        <dbReference type="EMBL" id="EKF41055.1"/>
    </source>
</evidence>
<evidence type="ECO:0000256" key="1">
    <source>
        <dbReference type="SAM" id="Phobius"/>
    </source>
</evidence>
<keyword evidence="1" id="KW-0812">Transmembrane</keyword>